<protein>
    <submittedName>
        <fullName evidence="1">Uncharacterized protein</fullName>
    </submittedName>
</protein>
<organism evidence="1 2">
    <name type="scientific">Triticum urartu</name>
    <name type="common">Red wild einkorn</name>
    <name type="synonym">Crithodium urartu</name>
    <dbReference type="NCBI Taxonomy" id="4572"/>
    <lineage>
        <taxon>Eukaryota</taxon>
        <taxon>Viridiplantae</taxon>
        <taxon>Streptophyta</taxon>
        <taxon>Embryophyta</taxon>
        <taxon>Tracheophyta</taxon>
        <taxon>Spermatophyta</taxon>
        <taxon>Magnoliopsida</taxon>
        <taxon>Liliopsida</taxon>
        <taxon>Poales</taxon>
        <taxon>Poaceae</taxon>
        <taxon>BOP clade</taxon>
        <taxon>Pooideae</taxon>
        <taxon>Triticodae</taxon>
        <taxon>Triticeae</taxon>
        <taxon>Triticinae</taxon>
        <taxon>Triticum</taxon>
    </lineage>
</organism>
<proteinExistence type="predicted"/>
<dbReference type="Gramene" id="TuG1812G0400001126.01.T01">
    <property type="protein sequence ID" value="TuG1812G0400001126.01.T01.cds288756"/>
    <property type="gene ID" value="TuG1812G0400001126.01"/>
</dbReference>
<sequence length="135" mass="15316">MYPLLQLVSNQPMTAQRAMTPDCITSLVGRYPQHMKRTMSGILSSPPGTIKCFLANHSWYLFWLPHFTLFIKNSSCVSISGEIDKAVHQPGVTTRQMSTFRARIKSFHSPWNSGTSTSSWSDRTRSLPISVHTWK</sequence>
<dbReference type="AlphaFoldDB" id="A0A8R7Q103"/>
<reference evidence="2" key="1">
    <citation type="journal article" date="2013" name="Nature">
        <title>Draft genome of the wheat A-genome progenitor Triticum urartu.</title>
        <authorList>
            <person name="Ling H.Q."/>
            <person name="Zhao S."/>
            <person name="Liu D."/>
            <person name="Wang J."/>
            <person name="Sun H."/>
            <person name="Zhang C."/>
            <person name="Fan H."/>
            <person name="Li D."/>
            <person name="Dong L."/>
            <person name="Tao Y."/>
            <person name="Gao C."/>
            <person name="Wu H."/>
            <person name="Li Y."/>
            <person name="Cui Y."/>
            <person name="Guo X."/>
            <person name="Zheng S."/>
            <person name="Wang B."/>
            <person name="Yu K."/>
            <person name="Liang Q."/>
            <person name="Yang W."/>
            <person name="Lou X."/>
            <person name="Chen J."/>
            <person name="Feng M."/>
            <person name="Jian J."/>
            <person name="Zhang X."/>
            <person name="Luo G."/>
            <person name="Jiang Y."/>
            <person name="Liu J."/>
            <person name="Wang Z."/>
            <person name="Sha Y."/>
            <person name="Zhang B."/>
            <person name="Wu H."/>
            <person name="Tang D."/>
            <person name="Shen Q."/>
            <person name="Xue P."/>
            <person name="Zou S."/>
            <person name="Wang X."/>
            <person name="Liu X."/>
            <person name="Wang F."/>
            <person name="Yang Y."/>
            <person name="An X."/>
            <person name="Dong Z."/>
            <person name="Zhang K."/>
            <person name="Zhang X."/>
            <person name="Luo M.C."/>
            <person name="Dvorak J."/>
            <person name="Tong Y."/>
            <person name="Wang J."/>
            <person name="Yang H."/>
            <person name="Li Z."/>
            <person name="Wang D."/>
            <person name="Zhang A."/>
            <person name="Wang J."/>
        </authorList>
    </citation>
    <scope>NUCLEOTIDE SEQUENCE</scope>
    <source>
        <strain evidence="2">cv. G1812</strain>
    </source>
</reference>
<reference evidence="1" key="3">
    <citation type="submission" date="2022-06" db="UniProtKB">
        <authorList>
            <consortium name="EnsemblPlants"/>
        </authorList>
    </citation>
    <scope>IDENTIFICATION</scope>
</reference>
<dbReference type="EnsemblPlants" id="TuG1812G0400001126.01.T01">
    <property type="protein sequence ID" value="TuG1812G0400001126.01.T01.cds288756"/>
    <property type="gene ID" value="TuG1812G0400001126.01"/>
</dbReference>
<keyword evidence="2" id="KW-1185">Reference proteome</keyword>
<dbReference type="Proteomes" id="UP000015106">
    <property type="component" value="Chromosome 4"/>
</dbReference>
<accession>A0A8R7Q103</accession>
<evidence type="ECO:0000313" key="2">
    <source>
        <dbReference type="Proteomes" id="UP000015106"/>
    </source>
</evidence>
<name>A0A8R7Q103_TRIUA</name>
<reference evidence="1" key="2">
    <citation type="submission" date="2018-03" db="EMBL/GenBank/DDBJ databases">
        <title>The Triticum urartu genome reveals the dynamic nature of wheat genome evolution.</title>
        <authorList>
            <person name="Ling H."/>
            <person name="Ma B."/>
            <person name="Shi X."/>
            <person name="Liu H."/>
            <person name="Dong L."/>
            <person name="Sun H."/>
            <person name="Cao Y."/>
            <person name="Gao Q."/>
            <person name="Zheng S."/>
            <person name="Li Y."/>
            <person name="Yu Y."/>
            <person name="Du H."/>
            <person name="Qi M."/>
            <person name="Li Y."/>
            <person name="Yu H."/>
            <person name="Cui Y."/>
            <person name="Wang N."/>
            <person name="Chen C."/>
            <person name="Wu H."/>
            <person name="Zhao Y."/>
            <person name="Zhang J."/>
            <person name="Li Y."/>
            <person name="Zhou W."/>
            <person name="Zhang B."/>
            <person name="Hu W."/>
            <person name="Eijk M."/>
            <person name="Tang J."/>
            <person name="Witsenboer H."/>
            <person name="Zhao S."/>
            <person name="Li Z."/>
            <person name="Zhang A."/>
            <person name="Wang D."/>
            <person name="Liang C."/>
        </authorList>
    </citation>
    <scope>NUCLEOTIDE SEQUENCE [LARGE SCALE GENOMIC DNA]</scope>
    <source>
        <strain evidence="1">cv. G1812</strain>
    </source>
</reference>
<evidence type="ECO:0000313" key="1">
    <source>
        <dbReference type="EnsemblPlants" id="TuG1812G0400001126.01.T01.cds288756"/>
    </source>
</evidence>